<dbReference type="Proteomes" id="UP001497497">
    <property type="component" value="Unassembled WGS sequence"/>
</dbReference>
<keyword evidence="2" id="KW-0732">Signal</keyword>
<feature type="transmembrane region" description="Helical" evidence="1">
    <location>
        <begin position="695"/>
        <end position="714"/>
    </location>
</feature>
<name>A0AAV2IM44_LYMST</name>
<dbReference type="EMBL" id="CAXITT010001230">
    <property type="protein sequence ID" value="CAL1548236.1"/>
    <property type="molecule type" value="Genomic_DNA"/>
</dbReference>
<dbReference type="AlphaFoldDB" id="A0AAV2IM44"/>
<feature type="transmembrane region" description="Helical" evidence="1">
    <location>
        <begin position="348"/>
        <end position="366"/>
    </location>
</feature>
<evidence type="ECO:0000313" key="3">
    <source>
        <dbReference type="EMBL" id="CAL1548236.1"/>
    </source>
</evidence>
<keyword evidence="4" id="KW-1185">Reference proteome</keyword>
<feature type="transmembrane region" description="Helical" evidence="1">
    <location>
        <begin position="207"/>
        <end position="229"/>
    </location>
</feature>
<evidence type="ECO:0000256" key="2">
    <source>
        <dbReference type="SAM" id="SignalP"/>
    </source>
</evidence>
<sequence>MASHLTCVLVTLSVFWIEFSNSQFLTESSCRLSVPDDKNLLDRLAEYFHKDSDVIIVKYNITFNKVSRNFNLFKQLSSENFKPWRWYRTQGLHTSGVLRSYEKYFGMLHTLLLKGVEEETLLIDASPPDCMDQMRNEDLENLIAKFLLKDFGINGNSWRRKFTYAEDVEICTASVGERDGSGKLIFKCCGLNSDQSITCNDISADDWAVALNYVLLIWAGILFLCFPFVKAKIDHLYGDEIYRYIIPEGYDLKFDCLITKNSREREEYVKIITLEKDVWKKMECFKNFKEGEIQTVSAKTLSIRAAKHKLYNKCQNRYSKSGLLNFLLNSEPKGSKNKVAFVAAIRRFLLLAVLALTNVPIFYAHFEETSLYTQLMKVYKDRGLQGRFYFHWGHDLDTEKELLLALAILYGFYCLFFVVDPFLDCEFSDKQDLNIYFQREFGVLKENWRVLFKEYFFALHSLSFTAISMALIRSPKCTSGNSKCRVYTSVLMVCFFFLVTSFPLMLALYIGIHFVLHALVMVTFTIVVEVGFYSSILRGSVFGLAFVLEFFRDLGEKHKHLKDAVLCIFKGNSVNESNRNVIYPITPQTIDQYLSTKQNGDGIVLQNNQSSQLIDTSSVLHVGASSNVDGERNDSPKNIFDDLEPNDSELLLKLNLPCLFISKDDVPSVSRNFLSKCNDIDCVGAPGKSNIFGTVLSYVVFAGTLAIMFSSVCVYGHHHYITHGVFVTFAVSFVALVIKRLYANRNTLIAIDKDNRKCIIEIRKKLNLFNGKLRVHDFEDMEIMATHEDRPILLVLKDNPYVKRRVRARDPNERAHLLHHQAETVT</sequence>
<comment type="caution">
    <text evidence="3">The sequence shown here is derived from an EMBL/GenBank/DDBJ whole genome shotgun (WGS) entry which is preliminary data.</text>
</comment>
<reference evidence="3 4" key="1">
    <citation type="submission" date="2024-04" db="EMBL/GenBank/DDBJ databases">
        <authorList>
            <consortium name="Genoscope - CEA"/>
            <person name="William W."/>
        </authorList>
    </citation>
    <scope>NUCLEOTIDE SEQUENCE [LARGE SCALE GENOMIC DNA]</scope>
</reference>
<proteinExistence type="predicted"/>
<gene>
    <name evidence="3" type="ORF">GSLYS_00021553001</name>
</gene>
<keyword evidence="1" id="KW-0472">Membrane</keyword>
<evidence type="ECO:0000256" key="1">
    <source>
        <dbReference type="SAM" id="Phobius"/>
    </source>
</evidence>
<feature type="transmembrane region" description="Helical" evidence="1">
    <location>
        <begin position="720"/>
        <end position="738"/>
    </location>
</feature>
<accession>A0AAV2IM44</accession>
<feature type="chain" id="PRO_5043393691" evidence="2">
    <location>
        <begin position="23"/>
        <end position="826"/>
    </location>
</feature>
<keyword evidence="1" id="KW-0812">Transmembrane</keyword>
<feature type="transmembrane region" description="Helical" evidence="1">
    <location>
        <begin position="402"/>
        <end position="423"/>
    </location>
</feature>
<organism evidence="3 4">
    <name type="scientific">Lymnaea stagnalis</name>
    <name type="common">Great pond snail</name>
    <name type="synonym">Helix stagnalis</name>
    <dbReference type="NCBI Taxonomy" id="6523"/>
    <lineage>
        <taxon>Eukaryota</taxon>
        <taxon>Metazoa</taxon>
        <taxon>Spiralia</taxon>
        <taxon>Lophotrochozoa</taxon>
        <taxon>Mollusca</taxon>
        <taxon>Gastropoda</taxon>
        <taxon>Heterobranchia</taxon>
        <taxon>Euthyneura</taxon>
        <taxon>Panpulmonata</taxon>
        <taxon>Hygrophila</taxon>
        <taxon>Lymnaeoidea</taxon>
        <taxon>Lymnaeidae</taxon>
        <taxon>Lymnaea</taxon>
    </lineage>
</organism>
<protein>
    <submittedName>
        <fullName evidence="3">Uncharacterized protein</fullName>
    </submittedName>
</protein>
<evidence type="ECO:0000313" key="4">
    <source>
        <dbReference type="Proteomes" id="UP001497497"/>
    </source>
</evidence>
<feature type="signal peptide" evidence="2">
    <location>
        <begin position="1"/>
        <end position="22"/>
    </location>
</feature>
<feature type="transmembrane region" description="Helical" evidence="1">
    <location>
        <begin position="506"/>
        <end position="526"/>
    </location>
</feature>
<keyword evidence="1" id="KW-1133">Transmembrane helix</keyword>